<dbReference type="InterPro" id="IPR013107">
    <property type="entry name" value="Acyl-CoA_DH_C"/>
</dbReference>
<name>A0A3D4T0L1_9CORY</name>
<evidence type="ECO:0000259" key="2">
    <source>
        <dbReference type="Pfam" id="PF08028"/>
    </source>
</evidence>
<dbReference type="InterPro" id="IPR037069">
    <property type="entry name" value="AcylCoA_DH/ox_N_sf"/>
</dbReference>
<dbReference type="Gene3D" id="2.40.110.10">
    <property type="entry name" value="Butyryl-CoA Dehydrogenase, subunit A, domain 2"/>
    <property type="match status" value="1"/>
</dbReference>
<organism evidence="3 4">
    <name type="scientific">Corynebacterium nuruki</name>
    <dbReference type="NCBI Taxonomy" id="1032851"/>
    <lineage>
        <taxon>Bacteria</taxon>
        <taxon>Bacillati</taxon>
        <taxon>Actinomycetota</taxon>
        <taxon>Actinomycetes</taxon>
        <taxon>Mycobacteriales</taxon>
        <taxon>Corynebacteriaceae</taxon>
        <taxon>Corynebacterium</taxon>
    </lineage>
</organism>
<dbReference type="GO" id="GO:0008470">
    <property type="term" value="F:3-methylbutanoyl-CoA dehydrogenase activity"/>
    <property type="evidence" value="ECO:0007669"/>
    <property type="project" value="TreeGrafter"/>
</dbReference>
<dbReference type="Proteomes" id="UP000261739">
    <property type="component" value="Unassembled WGS sequence"/>
</dbReference>
<evidence type="ECO:0000313" key="3">
    <source>
        <dbReference type="EMBL" id="HCT15074.1"/>
    </source>
</evidence>
<dbReference type="GO" id="GO:0050660">
    <property type="term" value="F:flavin adenine dinucleotide binding"/>
    <property type="evidence" value="ECO:0007669"/>
    <property type="project" value="InterPro"/>
</dbReference>
<dbReference type="SUPFAM" id="SSF47203">
    <property type="entry name" value="Acyl-CoA dehydrogenase C-terminal domain-like"/>
    <property type="match status" value="1"/>
</dbReference>
<accession>A0A3D4T0L1</accession>
<dbReference type="GO" id="GO:0006552">
    <property type="term" value="P:L-leucine catabolic process"/>
    <property type="evidence" value="ECO:0007669"/>
    <property type="project" value="TreeGrafter"/>
</dbReference>
<dbReference type="PANTHER" id="PTHR43884:SF12">
    <property type="entry name" value="ISOVALERYL-COA DEHYDROGENASE, MITOCHONDRIAL-RELATED"/>
    <property type="match status" value="1"/>
</dbReference>
<gene>
    <name evidence="3" type="ORF">DIW82_09930</name>
</gene>
<dbReference type="EMBL" id="DQID01000255">
    <property type="protein sequence ID" value="HCT15074.1"/>
    <property type="molecule type" value="Genomic_DNA"/>
</dbReference>
<dbReference type="Pfam" id="PF08028">
    <property type="entry name" value="Acyl-CoA_dh_2"/>
    <property type="match status" value="1"/>
</dbReference>
<dbReference type="PANTHER" id="PTHR43884">
    <property type="entry name" value="ACYL-COA DEHYDROGENASE"/>
    <property type="match status" value="1"/>
</dbReference>
<dbReference type="InterPro" id="IPR036250">
    <property type="entry name" value="AcylCo_DH-like_C"/>
</dbReference>
<dbReference type="STRING" id="863239.GCA_000213935_01294"/>
<evidence type="ECO:0000256" key="1">
    <source>
        <dbReference type="ARBA" id="ARBA00023002"/>
    </source>
</evidence>
<dbReference type="Gene3D" id="1.20.140.10">
    <property type="entry name" value="Butyryl-CoA Dehydrogenase, subunit A, domain 3"/>
    <property type="match status" value="1"/>
</dbReference>
<evidence type="ECO:0000313" key="4">
    <source>
        <dbReference type="Proteomes" id="UP000261739"/>
    </source>
</evidence>
<sequence length="346" mass="35963">MARGGGAPRATRIRDAVAALRTSGLLAATVPARLGGPELPPSSIAAAVGLLAQADGSLAQIPQSHFTFSRWLFDGEHPDAEQVWADRLLTGTLIANAQAEREPVIVDRTVNGTKIFCTGSPFADVLAVTGRCPGESAQTVATFVASDAPGTDIVGDWDALGQRFTGSGTVRFHDVPVGRVYSFDRALALPGYGAFAQLLHAAVDVGIATAALDAALSLAATAAPDPLTAHLAGELTAQRFAAQAVVEKAGRALDALWAGDPTTRPAEVALQVAAAKVTTGALTVDLASRVYELTGPRATADPGDEGLDRHWRDLRTHTLHERRREKLAVLGRAALTGEDPVTGPQL</sequence>
<dbReference type="Gene3D" id="1.10.540.10">
    <property type="entry name" value="Acyl-CoA dehydrogenase/oxidase, N-terminal domain"/>
    <property type="match status" value="1"/>
</dbReference>
<dbReference type="AlphaFoldDB" id="A0A3D4T0L1"/>
<protein>
    <submittedName>
        <fullName evidence="3">Acyl-CoA dehydrogenase</fullName>
    </submittedName>
</protein>
<feature type="domain" description="Acyl-CoA dehydrogenase C-terminal" evidence="2">
    <location>
        <begin position="198"/>
        <end position="321"/>
    </location>
</feature>
<proteinExistence type="predicted"/>
<dbReference type="InterPro" id="IPR046373">
    <property type="entry name" value="Acyl-CoA_Oxase/DH_mid-dom_sf"/>
</dbReference>
<reference evidence="3 4" key="1">
    <citation type="journal article" date="2018" name="Nat. Biotechnol.">
        <title>A standardized bacterial taxonomy based on genome phylogeny substantially revises the tree of life.</title>
        <authorList>
            <person name="Parks D.H."/>
            <person name="Chuvochina M."/>
            <person name="Waite D.W."/>
            <person name="Rinke C."/>
            <person name="Skarshewski A."/>
            <person name="Chaumeil P.A."/>
            <person name="Hugenholtz P."/>
        </authorList>
    </citation>
    <scope>NUCLEOTIDE SEQUENCE [LARGE SCALE GENOMIC DNA]</scope>
    <source>
        <strain evidence="3">UBA11247</strain>
    </source>
</reference>
<dbReference type="InterPro" id="IPR009100">
    <property type="entry name" value="AcylCoA_DH/oxidase_NM_dom_sf"/>
</dbReference>
<keyword evidence="1" id="KW-0560">Oxidoreductase</keyword>
<dbReference type="PIRSF" id="PIRSF016578">
    <property type="entry name" value="HsaA"/>
    <property type="match status" value="1"/>
</dbReference>
<dbReference type="SUPFAM" id="SSF56645">
    <property type="entry name" value="Acyl-CoA dehydrogenase NM domain-like"/>
    <property type="match status" value="1"/>
</dbReference>
<comment type="caution">
    <text evidence="3">The sequence shown here is derived from an EMBL/GenBank/DDBJ whole genome shotgun (WGS) entry which is preliminary data.</text>
</comment>